<reference evidence="1" key="1">
    <citation type="submission" date="2023-03" db="EMBL/GenBank/DDBJ databases">
        <authorList>
            <person name="Pearce D."/>
        </authorList>
    </citation>
    <scope>NUCLEOTIDE SEQUENCE</scope>
    <source>
        <strain evidence="1">Mc</strain>
    </source>
</reference>
<evidence type="ECO:0000313" key="2">
    <source>
        <dbReference type="Proteomes" id="UP001158598"/>
    </source>
</evidence>
<protein>
    <submittedName>
        <fullName evidence="1">Uncharacterized protein</fullName>
    </submittedName>
</protein>
<dbReference type="EMBL" id="OX458332">
    <property type="protein sequence ID" value="CAI8861681.1"/>
    <property type="molecule type" value="Genomic_DNA"/>
</dbReference>
<proteinExistence type="predicted"/>
<name>A0AA35V610_METCP</name>
<accession>A0AA35V610</accession>
<dbReference type="Proteomes" id="UP001158598">
    <property type="component" value="Chromosome"/>
</dbReference>
<dbReference type="AlphaFoldDB" id="A0AA35V610"/>
<organism evidence="1 2">
    <name type="scientific">Methylococcus capsulatus</name>
    <dbReference type="NCBI Taxonomy" id="414"/>
    <lineage>
        <taxon>Bacteria</taxon>
        <taxon>Pseudomonadati</taxon>
        <taxon>Pseudomonadota</taxon>
        <taxon>Gammaproteobacteria</taxon>
        <taxon>Methylococcales</taxon>
        <taxon>Methylococcaceae</taxon>
        <taxon>Methylococcus</taxon>
    </lineage>
</organism>
<gene>
    <name evidence="1" type="ORF">MCNOR_2694</name>
</gene>
<evidence type="ECO:0000313" key="1">
    <source>
        <dbReference type="EMBL" id="CAI8861681.1"/>
    </source>
</evidence>
<sequence>MGNETGSHRKVLAEDDRTLLSLYFQGRKY</sequence>